<accession>A0ACB9FSR6</accession>
<evidence type="ECO:0000313" key="2">
    <source>
        <dbReference type="Proteomes" id="UP001056120"/>
    </source>
</evidence>
<protein>
    <submittedName>
        <fullName evidence="1">Uncharacterized protein</fullName>
    </submittedName>
</protein>
<reference evidence="1 2" key="2">
    <citation type="journal article" date="2022" name="Mol. Ecol. Resour.">
        <title>The genomes of chicory, endive, great burdock and yacon provide insights into Asteraceae paleo-polyploidization history and plant inulin production.</title>
        <authorList>
            <person name="Fan W."/>
            <person name="Wang S."/>
            <person name="Wang H."/>
            <person name="Wang A."/>
            <person name="Jiang F."/>
            <person name="Liu H."/>
            <person name="Zhao H."/>
            <person name="Xu D."/>
            <person name="Zhang Y."/>
        </authorList>
    </citation>
    <scope>NUCLEOTIDE SEQUENCE [LARGE SCALE GENOMIC DNA]</scope>
    <source>
        <strain evidence="2">cv. Yunnan</strain>
        <tissue evidence="1">Leaves</tissue>
    </source>
</reference>
<evidence type="ECO:0000313" key="1">
    <source>
        <dbReference type="EMBL" id="KAI3773607.1"/>
    </source>
</evidence>
<sequence length="68" mass="7510">MKSYAAAVSGNQGNTTNYDKGQNVHEDRSQRKLFKREDNTEASCSDLEDSSDMESETGSEALNHAKQP</sequence>
<comment type="caution">
    <text evidence="1">The sequence shown here is derived from an EMBL/GenBank/DDBJ whole genome shotgun (WGS) entry which is preliminary data.</text>
</comment>
<organism evidence="1 2">
    <name type="scientific">Smallanthus sonchifolius</name>
    <dbReference type="NCBI Taxonomy" id="185202"/>
    <lineage>
        <taxon>Eukaryota</taxon>
        <taxon>Viridiplantae</taxon>
        <taxon>Streptophyta</taxon>
        <taxon>Embryophyta</taxon>
        <taxon>Tracheophyta</taxon>
        <taxon>Spermatophyta</taxon>
        <taxon>Magnoliopsida</taxon>
        <taxon>eudicotyledons</taxon>
        <taxon>Gunneridae</taxon>
        <taxon>Pentapetalae</taxon>
        <taxon>asterids</taxon>
        <taxon>campanulids</taxon>
        <taxon>Asterales</taxon>
        <taxon>Asteraceae</taxon>
        <taxon>Asteroideae</taxon>
        <taxon>Heliantheae alliance</taxon>
        <taxon>Millerieae</taxon>
        <taxon>Smallanthus</taxon>
    </lineage>
</organism>
<dbReference type="Proteomes" id="UP001056120">
    <property type="component" value="Linkage Group LG16"/>
</dbReference>
<dbReference type="EMBL" id="CM042033">
    <property type="protein sequence ID" value="KAI3773607.1"/>
    <property type="molecule type" value="Genomic_DNA"/>
</dbReference>
<gene>
    <name evidence="1" type="ORF">L1987_48137</name>
</gene>
<proteinExistence type="predicted"/>
<reference evidence="2" key="1">
    <citation type="journal article" date="2022" name="Mol. Ecol. Resour.">
        <title>The genomes of chicory, endive, great burdock and yacon provide insights into Asteraceae palaeo-polyploidization history and plant inulin production.</title>
        <authorList>
            <person name="Fan W."/>
            <person name="Wang S."/>
            <person name="Wang H."/>
            <person name="Wang A."/>
            <person name="Jiang F."/>
            <person name="Liu H."/>
            <person name="Zhao H."/>
            <person name="Xu D."/>
            <person name="Zhang Y."/>
        </authorList>
    </citation>
    <scope>NUCLEOTIDE SEQUENCE [LARGE SCALE GENOMIC DNA]</scope>
    <source>
        <strain evidence="2">cv. Yunnan</strain>
    </source>
</reference>
<name>A0ACB9FSR6_9ASTR</name>
<keyword evidence="2" id="KW-1185">Reference proteome</keyword>